<dbReference type="InterPro" id="IPR010496">
    <property type="entry name" value="AL/BT2_dom"/>
</dbReference>
<dbReference type="EMBL" id="RCVM01000019">
    <property type="protein sequence ID" value="RLY02032.1"/>
    <property type="molecule type" value="Genomic_DNA"/>
</dbReference>
<dbReference type="SUPFAM" id="SSF49899">
    <property type="entry name" value="Concanavalin A-like lectins/glucanases"/>
    <property type="match status" value="2"/>
</dbReference>
<dbReference type="InterPro" id="IPR013148">
    <property type="entry name" value="Glyco_hydro_32_N"/>
</dbReference>
<feature type="domain" description="BIG2" evidence="6">
    <location>
        <begin position="915"/>
        <end position="992"/>
    </location>
</feature>
<dbReference type="GO" id="GO:0005987">
    <property type="term" value="P:sucrose catabolic process"/>
    <property type="evidence" value="ECO:0007669"/>
    <property type="project" value="TreeGrafter"/>
</dbReference>
<keyword evidence="3" id="KW-0326">Glycosidase</keyword>
<dbReference type="SUPFAM" id="SSF75005">
    <property type="entry name" value="Arabinanase/levansucrase/invertase"/>
    <property type="match status" value="1"/>
</dbReference>
<feature type="compositionally biased region" description="Acidic residues" evidence="4">
    <location>
        <begin position="1167"/>
        <end position="1176"/>
    </location>
</feature>
<dbReference type="OrthoDB" id="9759709at2"/>
<evidence type="ECO:0000256" key="3">
    <source>
        <dbReference type="ARBA" id="ARBA00023295"/>
    </source>
</evidence>
<accession>A0A3L9DSC4</accession>
<keyword evidence="5" id="KW-1133">Transmembrane helix</keyword>
<dbReference type="SUPFAM" id="SSF49373">
    <property type="entry name" value="Invasin/intimin cell-adhesion fragments"/>
    <property type="match status" value="1"/>
</dbReference>
<dbReference type="AlphaFoldDB" id="A0A3L9DSC4"/>
<dbReference type="SMART" id="SM00640">
    <property type="entry name" value="Glyco_32"/>
    <property type="match status" value="1"/>
</dbReference>
<dbReference type="InterPro" id="IPR013320">
    <property type="entry name" value="ConA-like_dom_sf"/>
</dbReference>
<dbReference type="Pfam" id="PF08244">
    <property type="entry name" value="Glyco_hydro_32C"/>
    <property type="match status" value="1"/>
</dbReference>
<comment type="caution">
    <text evidence="7">The sequence shown here is derived from an EMBL/GenBank/DDBJ whole genome shotgun (WGS) entry which is preliminary data.</text>
</comment>
<dbReference type="InterPro" id="IPR001362">
    <property type="entry name" value="Glyco_hydro_32"/>
</dbReference>
<comment type="similarity">
    <text evidence="1">Belongs to the glycosyl hydrolase 32 family.</text>
</comment>
<dbReference type="InterPro" id="IPR013189">
    <property type="entry name" value="Glyco_hydro_32_C"/>
</dbReference>
<feature type="transmembrane region" description="Helical" evidence="5">
    <location>
        <begin position="1252"/>
        <end position="1270"/>
    </location>
</feature>
<keyword evidence="5" id="KW-0812">Transmembrane</keyword>
<dbReference type="PANTHER" id="PTHR42800">
    <property type="entry name" value="EXOINULINASE INUD (AFU_ORTHOLOGUE AFUA_5G00480)"/>
    <property type="match status" value="1"/>
</dbReference>
<evidence type="ECO:0000256" key="1">
    <source>
        <dbReference type="ARBA" id="ARBA00009902"/>
    </source>
</evidence>
<dbReference type="PANTHER" id="PTHR42800:SF1">
    <property type="entry name" value="EXOINULINASE INUD (AFU_ORTHOLOGUE AFUA_5G00480)"/>
    <property type="match status" value="1"/>
</dbReference>
<dbReference type="GO" id="GO:0004575">
    <property type="term" value="F:sucrose alpha-glucosidase activity"/>
    <property type="evidence" value="ECO:0007669"/>
    <property type="project" value="TreeGrafter"/>
</dbReference>
<evidence type="ECO:0000256" key="4">
    <source>
        <dbReference type="SAM" id="MobiDB-lite"/>
    </source>
</evidence>
<protein>
    <submittedName>
        <fullName evidence="7">DUF1080 domain-containing protein</fullName>
    </submittedName>
</protein>
<keyword evidence="8" id="KW-1185">Reference proteome</keyword>
<proteinExistence type="inferred from homology"/>
<feature type="region of interest" description="Disordered" evidence="4">
    <location>
        <begin position="1167"/>
        <end position="1234"/>
    </location>
</feature>
<dbReference type="InterPro" id="IPR025883">
    <property type="entry name" value="Cadherin-like_domain"/>
</dbReference>
<dbReference type="Pfam" id="PF06439">
    <property type="entry name" value="3keto-disac_hyd"/>
    <property type="match status" value="1"/>
</dbReference>
<keyword evidence="5" id="KW-0472">Membrane</keyword>
<feature type="region of interest" description="Disordered" evidence="4">
    <location>
        <begin position="104"/>
        <end position="142"/>
    </location>
</feature>
<dbReference type="NCBIfam" id="TIGR01167">
    <property type="entry name" value="LPXTG_anchor"/>
    <property type="match status" value="1"/>
</dbReference>
<dbReference type="PROSITE" id="PS00609">
    <property type="entry name" value="GLYCOSYL_HYDROL_F32"/>
    <property type="match status" value="1"/>
</dbReference>
<dbReference type="GO" id="GO:0005737">
    <property type="term" value="C:cytoplasm"/>
    <property type="evidence" value="ECO:0007669"/>
    <property type="project" value="TreeGrafter"/>
</dbReference>
<dbReference type="Proteomes" id="UP000279194">
    <property type="component" value="Unassembled WGS sequence"/>
</dbReference>
<reference evidence="7 8" key="1">
    <citation type="submission" date="2018-10" db="EMBL/GenBank/DDBJ databases">
        <title>Streptococcus hillyeri sp. nov., isolated from equine tracheal sample.</title>
        <authorList>
            <person name="Macfadyen A.C."/>
            <person name="Waller A."/>
            <person name="Paterson G.K."/>
        </authorList>
    </citation>
    <scope>NUCLEOTIDE SEQUENCE [LARGE SCALE GENOMIC DNA]</scope>
    <source>
        <strain evidence="7 8">28462</strain>
    </source>
</reference>
<evidence type="ECO:0000256" key="5">
    <source>
        <dbReference type="SAM" id="Phobius"/>
    </source>
</evidence>
<evidence type="ECO:0000313" key="8">
    <source>
        <dbReference type="Proteomes" id="UP000279194"/>
    </source>
</evidence>
<dbReference type="InterPro" id="IPR023296">
    <property type="entry name" value="Glyco_hydro_beta-prop_sf"/>
</dbReference>
<organism evidence="7 8">
    <name type="scientific">Streptococcus hillyeri</name>
    <dbReference type="NCBI Taxonomy" id="2282420"/>
    <lineage>
        <taxon>Bacteria</taxon>
        <taxon>Bacillati</taxon>
        <taxon>Bacillota</taxon>
        <taxon>Bacilli</taxon>
        <taxon>Lactobacillales</taxon>
        <taxon>Streptococcaceae</taxon>
        <taxon>Streptococcus</taxon>
    </lineage>
</organism>
<dbReference type="Pfam" id="PF00251">
    <property type="entry name" value="Glyco_hydro_32N"/>
    <property type="match status" value="1"/>
</dbReference>
<feature type="compositionally biased region" description="Polar residues" evidence="4">
    <location>
        <begin position="104"/>
        <end position="113"/>
    </location>
</feature>
<dbReference type="Pfam" id="PF12733">
    <property type="entry name" value="Cadherin-like"/>
    <property type="match status" value="1"/>
</dbReference>
<name>A0A3L9DSC4_9STRE</name>
<evidence type="ECO:0000259" key="6">
    <source>
        <dbReference type="SMART" id="SM00635"/>
    </source>
</evidence>
<dbReference type="CDD" id="cd18622">
    <property type="entry name" value="GH32_Inu-like"/>
    <property type="match status" value="1"/>
</dbReference>
<dbReference type="InterPro" id="IPR008964">
    <property type="entry name" value="Invasin/intimin_cell_adhesion"/>
</dbReference>
<evidence type="ECO:0000256" key="2">
    <source>
        <dbReference type="ARBA" id="ARBA00022801"/>
    </source>
</evidence>
<dbReference type="Gene3D" id="2.60.40.1080">
    <property type="match status" value="1"/>
</dbReference>
<dbReference type="RefSeq" id="WP_121836129.1">
    <property type="nucleotide sequence ID" value="NZ_RCVM01000019.1"/>
</dbReference>
<gene>
    <name evidence="7" type="ORF">EAF07_08470</name>
</gene>
<dbReference type="InterPro" id="IPR003343">
    <property type="entry name" value="Big_2"/>
</dbReference>
<dbReference type="Gene3D" id="2.115.10.20">
    <property type="entry name" value="Glycosyl hydrolase domain, family 43"/>
    <property type="match status" value="1"/>
</dbReference>
<dbReference type="Pfam" id="PF02368">
    <property type="entry name" value="Big_2"/>
    <property type="match status" value="1"/>
</dbReference>
<dbReference type="InterPro" id="IPR018053">
    <property type="entry name" value="Glyco_hydro_32_AS"/>
</dbReference>
<feature type="compositionally biased region" description="Polar residues" evidence="4">
    <location>
        <begin position="122"/>
        <end position="142"/>
    </location>
</feature>
<sequence length="1278" mass="142622">MKNIKETQCKNWYMRKRGKIWIYGCSAFLVGLTLATSTYQVSADVVEGATSEQVVAPLVAPTSDSIVGEELGTSEISEVTEETLGTVDETSGYITPVVAPVSEDSSAAATTPEVSDEEAAPQNHSASDVSESPSVASESTVTSGYHTNLNNLSYDENVWKLQEDGLYSNAIGKGDNFLYTESHGKNFIFETDVTFLKNEGAASLTFRSNNDPENLKNYTVNLDANSHRARLWRWAEANLIDDKEVAATLDNRYHLKVVATDEWLSYYVNDVLIANLSDFTLQRNDKGQTTPISEGYFGLLNWNGEMIFQNTFYTPLADEELPFLEDIIVSSTEGTVETKGQFFPKEATHIQYVKHDAKTIRLESVAKQPGTTVTIQDAKGTVYNVLEDIPLDVGANYLTVTSQILTASGQPVSLTYRLNVHRRQSDDVYYNELYRGQFHYSVKDGWANDPNGLVYYNGTYHLFYQFHDDTKWGPMHWAHATSKDLLTWEEQPIAFYPDANGTMFSGCIVVDDKNTSGLFEDGNGGLVALITVNGEGQRIKLAYSTDEGKTWQKSDKIAADWANDPLNSRDFRDPKVFRWENKWFMVIAGGPLRIYSSDNLTDWKVESTYPELHTECPDLYPLQAEDGNLKWALSRGGRFYKIGDFKPVDGSWRFVPDAVYENEDHIMNFGKDSYAAMTYYVQDFGTSAQPTLPEVIELNWMNTWDDYCNLVADAVDQKFNGTFNLNLALGLVKEGDHYVLTQTPIKAYENLRDTSKAISYKDVTVTENNDLFKDFASDTYEIIAHFQPGEATNRLGFDLRVGDGEVTKVIYDLATETLAIDRSQSGIILSNQFAKVNQQHVTRHADGSIDLHLFVDRSSVEVFAKGNTVAGANQIFPAPTSLGLRVFSESDTSKADITVYPLTSIWKERRDVSTPLDVVAASPKTTRVTVGEPIPLKAYVMPAVAAQDLTWTVSDSSVASLTVEGNKAVLTGLKKGQVVVRATSKEDASLYEEFTVDLFEDNFNTNLSHLKAVGGNWYIDGETLYDANQSANDAYMNTQVLPFSEYKMSVDIKYTKGIINLFLASANSDPANAYAVQFGDRNNIRLYRFYGDTIQEVPMDNNINDGTYHHIDVIKTIDTIKVAVDGKEFLSHKFDVTDKYFNQPFVGLGLWDGQLEVKNFLVNNLEETSEDSETLDSTEKPNVSDEGNGANQDIQDISNEDKVELLSNSENRKRPTPPTHLMGNQRGNISNGDKEEVDLDGKLLPKTGDTSSLAFGIGMINILGFFALLFKRFSKNDY</sequence>
<keyword evidence="2" id="KW-0378">Hydrolase</keyword>
<dbReference type="SMART" id="SM00635">
    <property type="entry name" value="BID_2"/>
    <property type="match status" value="1"/>
</dbReference>
<dbReference type="Gene3D" id="2.60.120.560">
    <property type="entry name" value="Exo-inulinase, domain 1"/>
    <property type="match status" value="3"/>
</dbReference>
<evidence type="ECO:0000313" key="7">
    <source>
        <dbReference type="EMBL" id="RLY02032.1"/>
    </source>
</evidence>